<reference evidence="1" key="1">
    <citation type="submission" date="2019-04" db="EMBL/GenBank/DDBJ databases">
        <title>Microbes associate with the intestines of laboratory mice.</title>
        <authorList>
            <person name="Navarre W."/>
            <person name="Wong E."/>
            <person name="Huang K."/>
            <person name="Tropini C."/>
            <person name="Ng K."/>
            <person name="Yu B."/>
        </authorList>
    </citation>
    <scope>NUCLEOTIDE SEQUENCE</scope>
    <source>
        <strain evidence="1">NM73_A23</strain>
    </source>
</reference>
<dbReference type="EMBL" id="SRZC01000001">
    <property type="protein sequence ID" value="TGX84097.1"/>
    <property type="molecule type" value="Genomic_DNA"/>
</dbReference>
<evidence type="ECO:0000313" key="2">
    <source>
        <dbReference type="Proteomes" id="UP000308886"/>
    </source>
</evidence>
<gene>
    <name evidence="1" type="ORF">E5358_00205</name>
</gene>
<evidence type="ECO:0000313" key="1">
    <source>
        <dbReference type="EMBL" id="TGX84097.1"/>
    </source>
</evidence>
<organism evidence="1 2">
    <name type="scientific">Palleniella muris</name>
    <dbReference type="NCBI Taxonomy" id="3038145"/>
    <lineage>
        <taxon>Bacteria</taxon>
        <taxon>Pseudomonadati</taxon>
        <taxon>Bacteroidota</taxon>
        <taxon>Bacteroidia</taxon>
        <taxon>Bacteroidales</taxon>
        <taxon>Prevotellaceae</taxon>
        <taxon>Palleniella</taxon>
    </lineage>
</organism>
<accession>A0AC61QTL7</accession>
<dbReference type="Proteomes" id="UP000308886">
    <property type="component" value="Unassembled WGS sequence"/>
</dbReference>
<comment type="caution">
    <text evidence="1">The sequence shown here is derived from an EMBL/GenBank/DDBJ whole genome shotgun (WGS) entry which is preliminary data.</text>
</comment>
<proteinExistence type="predicted"/>
<keyword evidence="2" id="KW-1185">Reference proteome</keyword>
<sequence>MKTSILTLILTMASLTTAMAQDDPEYRREIGVGVGMSNYLGDFNGSLTKGMQPSVSIVYRRLFSPYCGLRFDLGHTQLKGSSADVTTYYPDYAEEPYTFKRNVTDFNVVFEYNFWPYGTGRDYRGAQRLTPYIFLGLGMTFASGNEANSSVAANVPIGLGVKYKIGQRMNLGLEWGIHVSTSDELDGMKDPYGIKSSGIFKNTDCYSSLRATLTYSFSAKCKTCNKYD</sequence>
<name>A0AC61QTL7_9BACT</name>
<protein>
    <submittedName>
        <fullName evidence="1">Porin family protein</fullName>
    </submittedName>
</protein>